<sequence>MSVKLYWQRDKLMQTFSHAHTTHSHQSSVLVEIQLLGYRGLGEGCPREFIDNNKPDKAQEYVQSLFEQWINLGSNICALSKMRKKTVYPAFYCAFELAALNWLAAQKGETGQAKMPVMTGVIPITSHVKQRWLYRTYRMLGVPHIKLKVKQDQLGIVEQLNHGINLRLDANNGFETSEACIQALEKYKDKIGYIEEPVPVRDFEGMNAVALALNSKIIVDESFTTIADIKKFDPNIHVLNVRISKLGGLLNALEVVKQASLRGFEMILGCHVGESNVLTRAGIQLWHAGETMGVNWLSNELGLNAWLCGDWKSPYKLTPWRKELMCPSLFDNQAYQNCQF</sequence>
<dbReference type="EMBL" id="CP082275">
    <property type="protein sequence ID" value="USH01358.1"/>
    <property type="molecule type" value="Genomic_DNA"/>
</dbReference>
<dbReference type="InterPro" id="IPR029065">
    <property type="entry name" value="Enolase_C-like"/>
</dbReference>
<dbReference type="PANTHER" id="PTHR48073:SF2">
    <property type="entry name" value="O-SUCCINYLBENZOATE SYNTHASE"/>
    <property type="match status" value="1"/>
</dbReference>
<dbReference type="PANTHER" id="PTHR48073">
    <property type="entry name" value="O-SUCCINYLBENZOATE SYNTHASE-RELATED"/>
    <property type="match status" value="1"/>
</dbReference>
<evidence type="ECO:0000313" key="3">
    <source>
        <dbReference type="EMBL" id="USH01358.1"/>
    </source>
</evidence>
<dbReference type="InterPro" id="IPR013342">
    <property type="entry name" value="Mandelate_racemase_C"/>
</dbReference>
<name>A0ABY4WP43_9GAMM</name>
<evidence type="ECO:0000259" key="2">
    <source>
        <dbReference type="SMART" id="SM00922"/>
    </source>
</evidence>
<keyword evidence="4" id="KW-1185">Reference proteome</keyword>
<dbReference type="InterPro" id="IPR029017">
    <property type="entry name" value="Enolase-like_N"/>
</dbReference>
<organism evidence="3 4">
    <name type="scientific">Grimontia kaedaensis</name>
    <dbReference type="NCBI Taxonomy" id="2872157"/>
    <lineage>
        <taxon>Bacteria</taxon>
        <taxon>Pseudomonadati</taxon>
        <taxon>Pseudomonadota</taxon>
        <taxon>Gammaproteobacteria</taxon>
        <taxon>Vibrionales</taxon>
        <taxon>Vibrionaceae</taxon>
        <taxon>Grimontia</taxon>
    </lineage>
</organism>
<feature type="domain" description="Mandelate racemase/muconate lactonizing enzyme C-terminal" evidence="2">
    <location>
        <begin position="125"/>
        <end position="216"/>
    </location>
</feature>
<dbReference type="SMART" id="SM00922">
    <property type="entry name" value="MR_MLE"/>
    <property type="match status" value="1"/>
</dbReference>
<dbReference type="SUPFAM" id="SSF51604">
    <property type="entry name" value="Enolase C-terminal domain-like"/>
    <property type="match status" value="1"/>
</dbReference>
<dbReference type="Proteomes" id="UP001056255">
    <property type="component" value="Chromosome I"/>
</dbReference>
<keyword evidence="1" id="KW-0479">Metal-binding</keyword>
<evidence type="ECO:0000313" key="4">
    <source>
        <dbReference type="Proteomes" id="UP001056255"/>
    </source>
</evidence>
<dbReference type="Gene3D" id="3.20.20.120">
    <property type="entry name" value="Enolase-like C-terminal domain"/>
    <property type="match status" value="1"/>
</dbReference>
<accession>A0ABY4WP43</accession>
<dbReference type="RefSeq" id="WP_251875611.1">
    <property type="nucleotide sequence ID" value="NZ_CP082275.1"/>
</dbReference>
<evidence type="ECO:0000256" key="1">
    <source>
        <dbReference type="ARBA" id="ARBA00022723"/>
    </source>
</evidence>
<gene>
    <name evidence="3" type="ORF">K6Q96_10535</name>
</gene>
<proteinExistence type="predicted"/>
<dbReference type="InterPro" id="IPR036849">
    <property type="entry name" value="Enolase-like_C_sf"/>
</dbReference>
<dbReference type="SUPFAM" id="SSF54826">
    <property type="entry name" value="Enolase N-terminal domain-like"/>
    <property type="match status" value="1"/>
</dbReference>
<reference evidence="3" key="1">
    <citation type="submission" date="2021-08" db="EMBL/GenBank/DDBJ databases">
        <authorList>
            <person name="Sakaguchi M."/>
            <person name="Kikuchi T."/>
            <person name="Urbanczyk H."/>
        </authorList>
    </citation>
    <scope>NUCLEOTIDE SEQUENCE</scope>
    <source>
        <strain evidence="3">020920N</strain>
    </source>
</reference>
<dbReference type="Gene3D" id="3.30.390.10">
    <property type="entry name" value="Enolase-like, N-terminal domain"/>
    <property type="match status" value="1"/>
</dbReference>
<dbReference type="Pfam" id="PF13378">
    <property type="entry name" value="MR_MLE_C"/>
    <property type="match status" value="1"/>
</dbReference>
<protein>
    <recommendedName>
        <fullName evidence="2">Mandelate racemase/muconate lactonizing enzyme C-terminal domain-containing protein</fullName>
    </recommendedName>
</protein>